<keyword evidence="11" id="KW-0106">Calcium</keyword>
<dbReference type="CDD" id="cd00190">
    <property type="entry name" value="Tryp_SPc"/>
    <property type="match status" value="2"/>
</dbReference>
<dbReference type="PROSITE" id="PS01187">
    <property type="entry name" value="EGF_CA"/>
    <property type="match status" value="1"/>
</dbReference>
<dbReference type="PROSITE" id="PS50026">
    <property type="entry name" value="EGF_3"/>
    <property type="match status" value="1"/>
</dbReference>
<evidence type="ECO:0000259" key="18">
    <source>
        <dbReference type="PROSITE" id="PS50240"/>
    </source>
</evidence>
<keyword evidence="9 15" id="KW-0378">Hydrolase</keyword>
<evidence type="ECO:0000259" key="17">
    <source>
        <dbReference type="PROSITE" id="PS50026"/>
    </source>
</evidence>
<keyword evidence="20" id="KW-1185">Reference proteome</keyword>
<dbReference type="SUPFAM" id="SSF57424">
    <property type="entry name" value="LDL receptor-like module"/>
    <property type="match status" value="1"/>
</dbReference>
<dbReference type="Gene3D" id="2.10.25.10">
    <property type="entry name" value="Laminin"/>
    <property type="match status" value="1"/>
</dbReference>
<dbReference type="Pfam" id="PF00089">
    <property type="entry name" value="Trypsin"/>
    <property type="match status" value="2"/>
</dbReference>
<dbReference type="Pfam" id="PF00431">
    <property type="entry name" value="CUB"/>
    <property type="match status" value="2"/>
</dbReference>
<comment type="subcellular location">
    <subcellularLocation>
        <location evidence="1">Secreted</location>
    </subcellularLocation>
</comment>
<evidence type="ECO:0000256" key="1">
    <source>
        <dbReference type="ARBA" id="ARBA00004613"/>
    </source>
</evidence>
<dbReference type="InterPro" id="IPR043504">
    <property type="entry name" value="Peptidase_S1_PA_chymotrypsin"/>
</dbReference>
<dbReference type="CDD" id="cd00054">
    <property type="entry name" value="EGF_CA"/>
    <property type="match status" value="1"/>
</dbReference>
<reference evidence="19" key="1">
    <citation type="submission" date="2021-10" db="EMBL/GenBank/DDBJ databases">
        <title>Tropical sea cucumber genome reveals ecological adaptation and Cuvierian tubules defense mechanism.</title>
        <authorList>
            <person name="Chen T."/>
        </authorList>
    </citation>
    <scope>NUCLEOTIDE SEQUENCE</scope>
    <source>
        <strain evidence="19">Nanhai2018</strain>
        <tissue evidence="19">Muscle</tissue>
    </source>
</reference>
<evidence type="ECO:0000256" key="3">
    <source>
        <dbReference type="ARBA" id="ARBA00022536"/>
    </source>
</evidence>
<dbReference type="PROSITE" id="PS50240">
    <property type="entry name" value="TRYPSIN_DOM"/>
    <property type="match status" value="2"/>
</dbReference>
<dbReference type="SMART" id="SM00179">
    <property type="entry name" value="EGF_CA"/>
    <property type="match status" value="1"/>
</dbReference>
<dbReference type="PROSITE" id="PS00134">
    <property type="entry name" value="TRYPSIN_HIS"/>
    <property type="match status" value="2"/>
</dbReference>
<dbReference type="EMBL" id="JAIZAY010000014">
    <property type="protein sequence ID" value="KAJ8029520.1"/>
    <property type="molecule type" value="Genomic_DNA"/>
</dbReference>
<evidence type="ECO:0000313" key="20">
    <source>
        <dbReference type="Proteomes" id="UP001152320"/>
    </source>
</evidence>
<dbReference type="InterPro" id="IPR018114">
    <property type="entry name" value="TRYPSIN_HIS"/>
</dbReference>
<feature type="domain" description="EGF-like" evidence="17">
    <location>
        <begin position="415"/>
        <end position="457"/>
    </location>
</feature>
<dbReference type="PROSITE" id="PS00135">
    <property type="entry name" value="TRYPSIN_SER"/>
    <property type="match status" value="2"/>
</dbReference>
<dbReference type="InterPro" id="IPR035914">
    <property type="entry name" value="Sperma_CUB_dom_sf"/>
</dbReference>
<dbReference type="GO" id="GO:0004252">
    <property type="term" value="F:serine-type endopeptidase activity"/>
    <property type="evidence" value="ECO:0007669"/>
    <property type="project" value="InterPro"/>
</dbReference>
<dbReference type="InterPro" id="IPR001881">
    <property type="entry name" value="EGF-like_Ca-bd_dom"/>
</dbReference>
<keyword evidence="6" id="KW-0812">Transmembrane</keyword>
<evidence type="ECO:0000256" key="5">
    <source>
        <dbReference type="ARBA" id="ARBA00022670"/>
    </source>
</evidence>
<dbReference type="InterPro" id="IPR036055">
    <property type="entry name" value="LDL_receptor-like_sf"/>
</dbReference>
<evidence type="ECO:0000256" key="8">
    <source>
        <dbReference type="ARBA" id="ARBA00022737"/>
    </source>
</evidence>
<keyword evidence="4" id="KW-0768">Sushi</keyword>
<dbReference type="GO" id="GO:0005509">
    <property type="term" value="F:calcium ion binding"/>
    <property type="evidence" value="ECO:0007669"/>
    <property type="project" value="InterPro"/>
</dbReference>
<dbReference type="InterPro" id="IPR001254">
    <property type="entry name" value="Trypsin_dom"/>
</dbReference>
<evidence type="ECO:0000256" key="14">
    <source>
        <dbReference type="PROSITE-ProRule" id="PRU00076"/>
    </source>
</evidence>
<evidence type="ECO:0000256" key="15">
    <source>
        <dbReference type="RuleBase" id="RU363034"/>
    </source>
</evidence>
<accession>A0A9Q1H1U7</accession>
<dbReference type="InterPro" id="IPR009003">
    <property type="entry name" value="Peptidase_S1_PA"/>
</dbReference>
<dbReference type="PROSITE" id="PS00010">
    <property type="entry name" value="ASX_HYDROXYL"/>
    <property type="match status" value="1"/>
</dbReference>
<dbReference type="Gene3D" id="2.60.120.290">
    <property type="entry name" value="Spermadhesin, CUB domain"/>
    <property type="match status" value="2"/>
</dbReference>
<feature type="domain" description="Peptidase S1" evidence="18">
    <location>
        <begin position="475"/>
        <end position="702"/>
    </location>
</feature>
<evidence type="ECO:0000256" key="9">
    <source>
        <dbReference type="ARBA" id="ARBA00022801"/>
    </source>
</evidence>
<dbReference type="FunFam" id="2.40.10.10:FF:000003">
    <property type="entry name" value="Transmembrane serine protease 3"/>
    <property type="match status" value="2"/>
</dbReference>
<keyword evidence="7" id="KW-0732">Signal</keyword>
<organism evidence="19 20">
    <name type="scientific">Holothuria leucospilota</name>
    <name type="common">Black long sea cucumber</name>
    <name type="synonym">Mertensiothuria leucospilota</name>
    <dbReference type="NCBI Taxonomy" id="206669"/>
    <lineage>
        <taxon>Eukaryota</taxon>
        <taxon>Metazoa</taxon>
        <taxon>Echinodermata</taxon>
        <taxon>Eleutherozoa</taxon>
        <taxon>Echinozoa</taxon>
        <taxon>Holothuroidea</taxon>
        <taxon>Aspidochirotacea</taxon>
        <taxon>Aspidochirotida</taxon>
        <taxon>Holothuriidae</taxon>
        <taxon>Holothuria</taxon>
    </lineage>
</organism>
<evidence type="ECO:0000256" key="4">
    <source>
        <dbReference type="ARBA" id="ARBA00022659"/>
    </source>
</evidence>
<dbReference type="InterPro" id="IPR000742">
    <property type="entry name" value="EGF"/>
</dbReference>
<gene>
    <name evidence="19" type="ORF">HOLleu_28931</name>
</gene>
<feature type="domain" description="CUB" evidence="16">
    <location>
        <begin position="269"/>
        <end position="373"/>
    </location>
</feature>
<dbReference type="AlphaFoldDB" id="A0A9Q1H1U7"/>
<dbReference type="PANTHER" id="PTHR24252:SF7">
    <property type="entry name" value="HYALIN"/>
    <property type="match status" value="1"/>
</dbReference>
<dbReference type="Gene3D" id="2.40.10.10">
    <property type="entry name" value="Trypsin-like serine proteases"/>
    <property type="match status" value="2"/>
</dbReference>
<dbReference type="SMART" id="SM00181">
    <property type="entry name" value="EGF"/>
    <property type="match status" value="2"/>
</dbReference>
<dbReference type="PANTHER" id="PTHR24252">
    <property type="entry name" value="ACROSIN-RELATED"/>
    <property type="match status" value="1"/>
</dbReference>
<dbReference type="InterPro" id="IPR000152">
    <property type="entry name" value="EGF-type_Asp/Asn_hydroxyl_site"/>
</dbReference>
<evidence type="ECO:0000256" key="13">
    <source>
        <dbReference type="ARBA" id="ARBA00023157"/>
    </source>
</evidence>
<feature type="domain" description="CUB" evidence="16">
    <location>
        <begin position="871"/>
        <end position="981"/>
    </location>
</feature>
<dbReference type="InterPro" id="IPR002172">
    <property type="entry name" value="LDrepeatLR_classA_rpt"/>
</dbReference>
<dbReference type="Pfam" id="PF07645">
    <property type="entry name" value="EGF_CA"/>
    <property type="match status" value="1"/>
</dbReference>
<dbReference type="CDD" id="cd00112">
    <property type="entry name" value="LDLa"/>
    <property type="match status" value="1"/>
</dbReference>
<evidence type="ECO:0000256" key="11">
    <source>
        <dbReference type="ARBA" id="ARBA00022837"/>
    </source>
</evidence>
<comment type="caution">
    <text evidence="19">The sequence shown here is derived from an EMBL/GenBank/DDBJ whole genome shotgun (WGS) entry which is preliminary data.</text>
</comment>
<dbReference type="SUPFAM" id="SSF49854">
    <property type="entry name" value="Spermadhesin, CUB domain"/>
    <property type="match status" value="2"/>
</dbReference>
<dbReference type="SMART" id="SM00020">
    <property type="entry name" value="Tryp_SPc"/>
    <property type="match status" value="2"/>
</dbReference>
<keyword evidence="10 15" id="KW-0720">Serine protease</keyword>
<dbReference type="InterPro" id="IPR049883">
    <property type="entry name" value="NOTCH1_EGF-like"/>
</dbReference>
<dbReference type="Gene3D" id="4.10.400.10">
    <property type="entry name" value="Low-density Lipoprotein Receptor"/>
    <property type="match status" value="1"/>
</dbReference>
<dbReference type="GO" id="GO:0005576">
    <property type="term" value="C:extracellular region"/>
    <property type="evidence" value="ECO:0007669"/>
    <property type="project" value="UniProtKB-SubCell"/>
</dbReference>
<protein>
    <submittedName>
        <fullName evidence="19">Ovochymase-2</fullName>
    </submittedName>
</protein>
<dbReference type="PROSITE" id="PS01180">
    <property type="entry name" value="CUB"/>
    <property type="match status" value="2"/>
</dbReference>
<keyword evidence="3 14" id="KW-0245">EGF-like domain</keyword>
<dbReference type="OrthoDB" id="10002959at2759"/>
<keyword evidence="8" id="KW-0677">Repeat</keyword>
<dbReference type="PRINTS" id="PR00722">
    <property type="entry name" value="CHYMOTRYPSIN"/>
</dbReference>
<proteinExistence type="predicted"/>
<dbReference type="CDD" id="cd00041">
    <property type="entry name" value="CUB"/>
    <property type="match status" value="2"/>
</dbReference>
<name>A0A9Q1H1U7_HOLLE</name>
<evidence type="ECO:0000256" key="10">
    <source>
        <dbReference type="ARBA" id="ARBA00022825"/>
    </source>
</evidence>
<keyword evidence="12" id="KW-1133">Transmembrane helix</keyword>
<feature type="domain" description="Peptidase S1" evidence="18">
    <location>
        <begin position="7"/>
        <end position="235"/>
    </location>
</feature>
<dbReference type="InterPro" id="IPR018097">
    <property type="entry name" value="EGF_Ca-bd_CS"/>
</dbReference>
<dbReference type="InterPro" id="IPR000859">
    <property type="entry name" value="CUB_dom"/>
</dbReference>
<dbReference type="GO" id="GO:0006508">
    <property type="term" value="P:proteolysis"/>
    <property type="evidence" value="ECO:0007669"/>
    <property type="project" value="UniProtKB-KW"/>
</dbReference>
<dbReference type="SUPFAM" id="SSF50494">
    <property type="entry name" value="Trypsin-like serine proteases"/>
    <property type="match status" value="2"/>
</dbReference>
<keyword evidence="5 15" id="KW-0645">Protease</keyword>
<evidence type="ECO:0000256" key="12">
    <source>
        <dbReference type="ARBA" id="ARBA00022989"/>
    </source>
</evidence>
<evidence type="ECO:0000259" key="16">
    <source>
        <dbReference type="PROSITE" id="PS01180"/>
    </source>
</evidence>
<sequence length="991" mass="110603">MPFESRIVGGTDASEGSWPWIGSLGFSGISHSCGATLIHPYWAVTAAHCVGYFDTIALGFVNFLQESEHREVRRVTVHTHPNYNNVTLENDIALLQLQSPVTFTDYVRPACVSDIRPEVLHYTDCMIAGWGTLQAGGESPDHLQEASVRLFNQSECEFYLSPNFHSDVMLCGGYVQGGVDTCQGDSGGPFVCKDRDGFWTLVGVTSWGFGCGDPESPGVYARITSFVDFIESHINTEYLECDEGGLLLDDQVCDNEVHCNETMSDEAECDALIVGDEIELTSPNYPRNYPNNQRKEYLYISEPSSHLSVQWLDFDLEFSFDFLYIGPNREEAMQLTGSRIPEDFITPSNTLWVLFTSDYSINYSGFSMIIRVVKGNGTYNCTTDSDCRGHHEYCDSSGRCLCDDGFEMMFGVCIDLDECEYRDLNDCDRDVSECVNTEGSYECKCKYGFENINRTCEETRVRCGTITDGSPRTRIVGGGDADRGNWPWIGSLQSYYGGHVCGASLISPEWAVTAAHCVGHFDKIVLGEQKLSEYSSYHQESEVQAFSHPDYVIDETSDVALVYLKNPVRYSHYVSPVCLSFSSDEARDFSNCWIAGWGSLSFGGDFPDVLQESPVNLFNSSTCESLLSPIFLPESMICAGFLDGGRDSCQGDSGGPLVCEDDGGSWALVGATSWGFGCAEPRQPGVYARISHYRDFIEETMNRDYYRCEDGTIISDTDTECDYSINCPDGSDEVNCPPLRDGRRVVISFSSNGDEFYREWIIPAEPELLFRVSFNLLEIGSNQILVQGSSPDFAVFTGFDLPGDTAFPGPELRISFYQEGSPDSRFSMTVLATSEELQICERGLIFTEEMRCNYVVDCSNEESGAFDEENCPLLSSDDTIAIQSPSYPSSYPNDAKINWLFTAEEDHHFEIYFNEFDLEDNFDFVYIANGSNVGNVWEAVYSLTGSRPDTVIYVNSSVMWMQFYSDGSITRTGFTAEIRVVRNIRKSCFDV</sequence>
<dbReference type="InterPro" id="IPR001314">
    <property type="entry name" value="Peptidase_S1A"/>
</dbReference>
<evidence type="ECO:0000313" key="19">
    <source>
        <dbReference type="EMBL" id="KAJ8029520.1"/>
    </source>
</evidence>
<keyword evidence="2" id="KW-0964">Secreted</keyword>
<evidence type="ECO:0000256" key="2">
    <source>
        <dbReference type="ARBA" id="ARBA00022525"/>
    </source>
</evidence>
<dbReference type="SMART" id="SM00042">
    <property type="entry name" value="CUB"/>
    <property type="match status" value="2"/>
</dbReference>
<evidence type="ECO:0000256" key="6">
    <source>
        <dbReference type="ARBA" id="ARBA00022692"/>
    </source>
</evidence>
<evidence type="ECO:0000256" key="7">
    <source>
        <dbReference type="ARBA" id="ARBA00022729"/>
    </source>
</evidence>
<comment type="caution">
    <text evidence="14">Lacks conserved residue(s) required for the propagation of feature annotation.</text>
</comment>
<keyword evidence="12" id="KW-0472">Membrane</keyword>
<dbReference type="Proteomes" id="UP001152320">
    <property type="component" value="Chromosome 14"/>
</dbReference>
<dbReference type="InterPro" id="IPR033116">
    <property type="entry name" value="TRYPSIN_SER"/>
</dbReference>
<dbReference type="PROSITE" id="PS01186">
    <property type="entry name" value="EGF_2"/>
    <property type="match status" value="1"/>
</dbReference>
<keyword evidence="13" id="KW-1015">Disulfide bond</keyword>